<organism evidence="2 3">
    <name type="scientific">Krasilnikovia cinnamomea</name>
    <dbReference type="NCBI Taxonomy" id="349313"/>
    <lineage>
        <taxon>Bacteria</taxon>
        <taxon>Bacillati</taxon>
        <taxon>Actinomycetota</taxon>
        <taxon>Actinomycetes</taxon>
        <taxon>Micromonosporales</taxon>
        <taxon>Micromonosporaceae</taxon>
        <taxon>Krasilnikovia</taxon>
    </lineage>
</organism>
<reference evidence="2 3" key="1">
    <citation type="submission" date="2019-02" db="EMBL/GenBank/DDBJ databases">
        <title>Sequencing the genomes of 1000 actinobacteria strains.</title>
        <authorList>
            <person name="Klenk H.-P."/>
        </authorList>
    </citation>
    <scope>NUCLEOTIDE SEQUENCE [LARGE SCALE GENOMIC DNA]</scope>
    <source>
        <strain evidence="2 3">DSM 45162</strain>
    </source>
</reference>
<dbReference type="Proteomes" id="UP000292564">
    <property type="component" value="Unassembled WGS sequence"/>
</dbReference>
<evidence type="ECO:0000313" key="3">
    <source>
        <dbReference type="Proteomes" id="UP000292564"/>
    </source>
</evidence>
<dbReference type="AlphaFoldDB" id="A0A4V2G6U0"/>
<feature type="transmembrane region" description="Helical" evidence="1">
    <location>
        <begin position="78"/>
        <end position="98"/>
    </location>
</feature>
<keyword evidence="1" id="KW-0472">Membrane</keyword>
<protein>
    <submittedName>
        <fullName evidence="2">ABC-2 family transporter</fullName>
    </submittedName>
</protein>
<dbReference type="Pfam" id="PF12730">
    <property type="entry name" value="ABC2_membrane_4"/>
    <property type="match status" value="1"/>
</dbReference>
<evidence type="ECO:0000313" key="2">
    <source>
        <dbReference type="EMBL" id="RZU50026.1"/>
    </source>
</evidence>
<dbReference type="PANTHER" id="PTHR37305:SF1">
    <property type="entry name" value="MEMBRANE PROTEIN"/>
    <property type="match status" value="1"/>
</dbReference>
<name>A0A4V2G6U0_9ACTN</name>
<dbReference type="PANTHER" id="PTHR37305">
    <property type="entry name" value="INTEGRAL MEMBRANE PROTEIN-RELATED"/>
    <property type="match status" value="1"/>
</dbReference>
<accession>A0A4V2G6U0</accession>
<feature type="transmembrane region" description="Helical" evidence="1">
    <location>
        <begin position="165"/>
        <end position="184"/>
    </location>
</feature>
<keyword evidence="1" id="KW-1133">Transmembrane helix</keyword>
<feature type="transmembrane region" description="Helical" evidence="1">
    <location>
        <begin position="248"/>
        <end position="269"/>
    </location>
</feature>
<feature type="transmembrane region" description="Helical" evidence="1">
    <location>
        <begin position="16"/>
        <end position="36"/>
    </location>
</feature>
<proteinExistence type="predicted"/>
<dbReference type="RefSeq" id="WP_130509021.1">
    <property type="nucleotide sequence ID" value="NZ_SHKY01000001.1"/>
</dbReference>
<feature type="transmembrane region" description="Helical" evidence="1">
    <location>
        <begin position="191"/>
        <end position="212"/>
    </location>
</feature>
<evidence type="ECO:0000256" key="1">
    <source>
        <dbReference type="SAM" id="Phobius"/>
    </source>
</evidence>
<gene>
    <name evidence="2" type="ORF">EV385_1787</name>
</gene>
<feature type="transmembrane region" description="Helical" evidence="1">
    <location>
        <begin position="119"/>
        <end position="145"/>
    </location>
</feature>
<dbReference type="EMBL" id="SHKY01000001">
    <property type="protein sequence ID" value="RZU50026.1"/>
    <property type="molecule type" value="Genomic_DNA"/>
</dbReference>
<dbReference type="OrthoDB" id="5244396at2"/>
<keyword evidence="3" id="KW-1185">Reference proteome</keyword>
<comment type="caution">
    <text evidence="2">The sequence shown here is derived from an EMBL/GenBank/DDBJ whole genome shotgun (WGS) entry which is preliminary data.</text>
</comment>
<keyword evidence="1" id="KW-0812">Transmembrane</keyword>
<sequence>MKLVNAELLKIRTTPTWWIFGLILLPLYAASILLNWGSSVAITTAETGGDVPANQAEQIQAAGETVNVAANLYTSGQFMGVLMVLLLGAILVTNEFFHQTATTTFLVTPRRESVVLAKYAAAALLALVFWLVLTVLNLIFAPLILHSLDLGPQLGDPAVWRAIGLNGLAFGLWAVLGVGAGVLIRSQIAATVVLTAVYVVGSQAVGIIFFLLSEYVADWFSKLQVIFPTAASQLMISGTDLPGSPPRWVGAAVLIGYAVVMGLIGTAIIKRRDVS</sequence>